<dbReference type="Gene3D" id="3.20.20.70">
    <property type="entry name" value="Aldolase class I"/>
    <property type="match status" value="1"/>
</dbReference>
<keyword evidence="4" id="KW-0560">Oxidoreductase</keyword>
<dbReference type="PANTHER" id="PTHR10578">
    <property type="entry name" value="S -2-HYDROXY-ACID OXIDASE-RELATED"/>
    <property type="match status" value="1"/>
</dbReference>
<evidence type="ECO:0000256" key="7">
    <source>
        <dbReference type="PIRSR" id="PIRSR000138-2"/>
    </source>
</evidence>
<keyword evidence="10" id="KW-1185">Reference proteome</keyword>
<name>A0A1L1PA07_HYDIT</name>
<feature type="binding site" evidence="7">
    <location>
        <begin position="326"/>
        <end position="327"/>
    </location>
    <ligand>
        <name>FMN</name>
        <dbReference type="ChEBI" id="CHEBI:58210"/>
    </ligand>
</feature>
<feature type="domain" description="FMN hydroxy acid dehydrogenase" evidence="8">
    <location>
        <begin position="16"/>
        <end position="376"/>
    </location>
</feature>
<evidence type="ECO:0000256" key="3">
    <source>
        <dbReference type="ARBA" id="ARBA00022643"/>
    </source>
</evidence>
<evidence type="ECO:0000256" key="1">
    <source>
        <dbReference type="ARBA" id="ARBA00001917"/>
    </source>
</evidence>
<organism evidence="9 10">
    <name type="scientific">Hydrogenophaga intermedia</name>
    <dbReference type="NCBI Taxonomy" id="65786"/>
    <lineage>
        <taxon>Bacteria</taxon>
        <taxon>Pseudomonadati</taxon>
        <taxon>Pseudomonadota</taxon>
        <taxon>Betaproteobacteria</taxon>
        <taxon>Burkholderiales</taxon>
        <taxon>Comamonadaceae</taxon>
        <taxon>Hydrogenophaga</taxon>
    </lineage>
</organism>
<feature type="binding site" evidence="7">
    <location>
        <position position="270"/>
    </location>
    <ligand>
        <name>FMN</name>
        <dbReference type="ChEBI" id="CHEBI:58210"/>
    </ligand>
</feature>
<dbReference type="PANTHER" id="PTHR10578:SF107">
    <property type="entry name" value="2-HYDROXYACID OXIDASE 1"/>
    <property type="match status" value="1"/>
</dbReference>
<feature type="binding site" evidence="7">
    <location>
        <begin position="95"/>
        <end position="97"/>
    </location>
    <ligand>
        <name>FMN</name>
        <dbReference type="ChEBI" id="CHEBI:58210"/>
    </ligand>
</feature>
<reference evidence="10" key="1">
    <citation type="submission" date="2014-11" db="EMBL/GenBank/DDBJ databases">
        <title>Draft genome sequence of Hydrogenophaga intermedia S1.</title>
        <authorList>
            <person name="Gan H.M."/>
            <person name="Chew T.H."/>
            <person name="Stolz A."/>
        </authorList>
    </citation>
    <scope>NUCLEOTIDE SEQUENCE [LARGE SCALE GENOMIC DNA]</scope>
    <source>
        <strain evidence="10">S1</strain>
    </source>
</reference>
<evidence type="ECO:0000256" key="5">
    <source>
        <dbReference type="ARBA" id="ARBA00024042"/>
    </source>
</evidence>
<keyword evidence="3 7" id="KW-0288">FMN</keyword>
<dbReference type="FunFam" id="3.20.20.70:FF:000029">
    <property type="entry name" value="L-lactate dehydrogenase"/>
    <property type="match status" value="1"/>
</dbReference>
<dbReference type="Proteomes" id="UP000028878">
    <property type="component" value="Unassembled WGS sequence"/>
</dbReference>
<evidence type="ECO:0000256" key="4">
    <source>
        <dbReference type="ARBA" id="ARBA00023002"/>
    </source>
</evidence>
<keyword evidence="2 7" id="KW-0285">Flavoprotein</keyword>
<feature type="binding site" evidence="7">
    <location>
        <position position="182"/>
    </location>
    <ligand>
        <name>glyoxylate</name>
        <dbReference type="ChEBI" id="CHEBI:36655"/>
    </ligand>
</feature>
<dbReference type="GO" id="GO:0010181">
    <property type="term" value="F:FMN binding"/>
    <property type="evidence" value="ECO:0007669"/>
    <property type="project" value="InterPro"/>
</dbReference>
<sequence>MGEHLMPNEHKPPLARIPPEVAAVSDYEPLARERMTQAAWSWLQGGAADEITVRENQAAFQRLRLAPRVLADLAGGHTRLTLLGQSFDHPVFVAPVAYQQLAHPDGEMATVLAASALGAGMVVSTQAGLPLEGLARQAKAPLWFQLYVQHDRGFTRELVHRVEAAGYRALVVTVDAPVSGARNREQRAGFALPSGLSAVNLRGAAQLPPHTAPPGTPPLFGSPLVETALTWRDIAWLRQQTVLPIVLKGVLAPEDAVRAADEGLAGVVVSNHGGRVLDTVPATIDALPAIARAVSGRLPLLLDGGIRRGTDVFKALALGASAVLVGRPVVHALAAAGAPGVAHVLQLLRAELEMAMALTGCRTLAEIDQSRIWRGG</sequence>
<feature type="binding site" evidence="7">
    <location>
        <begin position="303"/>
        <end position="307"/>
    </location>
    <ligand>
        <name>FMN</name>
        <dbReference type="ChEBI" id="CHEBI:58210"/>
    </ligand>
</feature>
<proteinExistence type="inferred from homology"/>
<dbReference type="EMBL" id="CCAE010000006">
    <property type="protein sequence ID" value="CDN86772.1"/>
    <property type="molecule type" value="Genomic_DNA"/>
</dbReference>
<feature type="active site" description="Proton acceptor" evidence="6">
    <location>
        <position position="272"/>
    </location>
</feature>
<feature type="binding site" evidence="7">
    <location>
        <position position="248"/>
    </location>
    <ligand>
        <name>FMN</name>
        <dbReference type="ChEBI" id="CHEBI:58210"/>
    </ligand>
</feature>
<dbReference type="PROSITE" id="PS51349">
    <property type="entry name" value="FMN_HYDROXY_ACID_DH_2"/>
    <property type="match status" value="1"/>
</dbReference>
<dbReference type="SUPFAM" id="SSF51395">
    <property type="entry name" value="FMN-linked oxidoreductases"/>
    <property type="match status" value="1"/>
</dbReference>
<feature type="binding site" evidence="7">
    <location>
        <position position="173"/>
    </location>
    <ligand>
        <name>FMN</name>
        <dbReference type="ChEBI" id="CHEBI:58210"/>
    </ligand>
</feature>
<evidence type="ECO:0000256" key="2">
    <source>
        <dbReference type="ARBA" id="ARBA00022630"/>
    </source>
</evidence>
<feature type="binding site" evidence="7">
    <location>
        <position position="275"/>
    </location>
    <ligand>
        <name>glyoxylate</name>
        <dbReference type="ChEBI" id="CHEBI:36655"/>
    </ligand>
</feature>
<feature type="binding site" evidence="7">
    <location>
        <position position="124"/>
    </location>
    <ligand>
        <name>FMN</name>
        <dbReference type="ChEBI" id="CHEBI:58210"/>
    </ligand>
</feature>
<evidence type="ECO:0000259" key="8">
    <source>
        <dbReference type="PROSITE" id="PS51349"/>
    </source>
</evidence>
<accession>A0A1L1PA07</accession>
<gene>
    <name evidence="9" type="ORF">BN948_01180</name>
</gene>
<dbReference type="InterPro" id="IPR013785">
    <property type="entry name" value="Aldolase_TIM"/>
</dbReference>
<comment type="similarity">
    <text evidence="5">Belongs to the FMN-dependent alpha-hydroxy acid dehydrogenase family.</text>
</comment>
<feature type="binding site" evidence="7">
    <location>
        <position position="147"/>
    </location>
    <ligand>
        <name>glyoxylate</name>
        <dbReference type="ChEBI" id="CHEBI:36655"/>
    </ligand>
</feature>
<evidence type="ECO:0000256" key="6">
    <source>
        <dbReference type="PIRSR" id="PIRSR000138-1"/>
    </source>
</evidence>
<evidence type="ECO:0000313" key="10">
    <source>
        <dbReference type="Proteomes" id="UP000028878"/>
    </source>
</evidence>
<feature type="binding site" evidence="7">
    <location>
        <position position="145"/>
    </location>
    <ligand>
        <name>FMN</name>
        <dbReference type="ChEBI" id="CHEBI:58210"/>
    </ligand>
</feature>
<dbReference type="AlphaFoldDB" id="A0A1L1PA07"/>
<dbReference type="InterPro" id="IPR012133">
    <property type="entry name" value="Alpha-hydoxy_acid_DH_FMN"/>
</dbReference>
<dbReference type="InterPro" id="IPR037396">
    <property type="entry name" value="FMN_HAD"/>
</dbReference>
<dbReference type="GO" id="GO:0016614">
    <property type="term" value="F:oxidoreductase activity, acting on CH-OH group of donors"/>
    <property type="evidence" value="ECO:0007669"/>
    <property type="project" value="UniProtKB-ARBA"/>
</dbReference>
<protein>
    <submittedName>
        <fullName evidence="9">L-lactate dehydrogenase/FMN-dependent alpha-hydroxy acid dehydrogenase</fullName>
    </submittedName>
</protein>
<feature type="binding site" evidence="7">
    <location>
        <position position="272"/>
    </location>
    <ligand>
        <name>glyoxylate</name>
        <dbReference type="ChEBI" id="CHEBI:36655"/>
    </ligand>
</feature>
<dbReference type="InterPro" id="IPR000262">
    <property type="entry name" value="FMN-dep_DH"/>
</dbReference>
<dbReference type="CDD" id="cd02809">
    <property type="entry name" value="alpha_hydroxyacid_oxid_FMN"/>
    <property type="match status" value="1"/>
</dbReference>
<evidence type="ECO:0000313" key="9">
    <source>
        <dbReference type="EMBL" id="CDN86772.1"/>
    </source>
</evidence>
<comment type="cofactor">
    <cofactor evidence="1">
        <name>FMN</name>
        <dbReference type="ChEBI" id="CHEBI:58210"/>
    </cofactor>
</comment>
<dbReference type="Pfam" id="PF01070">
    <property type="entry name" value="FMN_dh"/>
    <property type="match status" value="1"/>
</dbReference>
<dbReference type="PIRSF" id="PIRSF000138">
    <property type="entry name" value="Al-hdrx_acd_dh"/>
    <property type="match status" value="1"/>
</dbReference>